<evidence type="ECO:0000259" key="3">
    <source>
        <dbReference type="Pfam" id="PF03389"/>
    </source>
</evidence>
<dbReference type="EMBL" id="VSSQ01000149">
    <property type="protein sequence ID" value="MPL81386.1"/>
    <property type="molecule type" value="Genomic_DNA"/>
</dbReference>
<dbReference type="Pfam" id="PF03389">
    <property type="entry name" value="MobA_MobL"/>
    <property type="match status" value="1"/>
</dbReference>
<reference evidence="4" key="1">
    <citation type="submission" date="2019-08" db="EMBL/GenBank/DDBJ databases">
        <authorList>
            <person name="Kucharzyk K."/>
            <person name="Murdoch R.W."/>
            <person name="Higgins S."/>
            <person name="Loffler F."/>
        </authorList>
    </citation>
    <scope>NUCLEOTIDE SEQUENCE</scope>
</reference>
<dbReference type="InterPro" id="IPR005053">
    <property type="entry name" value="MobA_MobL"/>
</dbReference>
<organism evidence="4">
    <name type="scientific">bioreactor metagenome</name>
    <dbReference type="NCBI Taxonomy" id="1076179"/>
    <lineage>
        <taxon>unclassified sequences</taxon>
        <taxon>metagenomes</taxon>
        <taxon>ecological metagenomes</taxon>
    </lineage>
</organism>
<comment type="caution">
    <text evidence="4">The sequence shown here is derived from an EMBL/GenBank/DDBJ whole genome shotgun (WGS) entry which is preliminary data.</text>
</comment>
<sequence length="600" mass="66556">MAIYHLHMQTISRADGRSAVAAAAYRAASRLTAADGRVFDFRRKQGVVARQVFVPEGCPSISRQDLWLLAENTEKRKNSTLAREMDMAIPVELNKEERFKLTAKFCRWLAQEYQVAVDCCMHRKDKNDLQENPHLHVMFTTRRYSQEGTLGAKTRELDDLKMRTTHLLHVREKWADFCNEYLQFYGGTIDHRSFKDQRVDLLPQIHVGSAATTMTRRGLETERGILNRAIQGNNASIIQLQKEIENVRYLGSESSRERSTRIDEYATPHSSLFEKTGEGGSKQRLGAGLGTGGYGSQRIAGGRSSTTKYGQGSSSAISFGAESGGTSGSTGARPCAVEDGCPASAALAAQTERLAALEALTQRCVRASGEIQADIHALVEAANLRCLEHSIRQHQVQLLKKRSTEVMMECGSVIREILHAVDRVNAQAIHQAHLISTPHPSSRLSALAEKTASIISVSHNIQQEILAAVDRSNVQYIQDYLNKTRLKQLKASCLNVCVECGFVVREIFEATDRLDARFMEQWFAQHSATKTTDEQGAHRILPLHSPGIHRMSLENPEPPQRAEHNGVIRINLDALEPSGPDYPEDASSTPDSAATDFEPT</sequence>
<evidence type="ECO:0000256" key="2">
    <source>
        <dbReference type="SAM" id="MobiDB-lite"/>
    </source>
</evidence>
<feature type="domain" description="MobA/MobL protein" evidence="3">
    <location>
        <begin position="17"/>
        <end position="217"/>
    </location>
</feature>
<feature type="region of interest" description="Disordered" evidence="2">
    <location>
        <begin position="573"/>
        <end position="600"/>
    </location>
</feature>
<evidence type="ECO:0000256" key="1">
    <source>
        <dbReference type="ARBA" id="ARBA00022971"/>
    </source>
</evidence>
<keyword evidence="1" id="KW-0184">Conjugation</keyword>
<protein>
    <recommendedName>
        <fullName evidence="3">MobA/MobL protein domain-containing protein</fullName>
    </recommendedName>
</protein>
<proteinExistence type="predicted"/>
<dbReference type="Gene3D" id="3.30.930.30">
    <property type="match status" value="1"/>
</dbReference>
<dbReference type="AlphaFoldDB" id="A0A644UQN8"/>
<name>A0A644UQN8_9ZZZZ</name>
<gene>
    <name evidence="4" type="ORF">SDC9_27303</name>
</gene>
<evidence type="ECO:0000313" key="4">
    <source>
        <dbReference type="EMBL" id="MPL81386.1"/>
    </source>
</evidence>
<accession>A0A644UQN8</accession>